<feature type="transmembrane region" description="Helical" evidence="13">
    <location>
        <begin position="257"/>
        <end position="280"/>
    </location>
</feature>
<dbReference type="NCBIfam" id="TIGR00229">
    <property type="entry name" value="sensory_box"/>
    <property type="match status" value="1"/>
</dbReference>
<dbReference type="EMBL" id="JABRWJ010000012">
    <property type="protein sequence ID" value="NRF71558.1"/>
    <property type="molecule type" value="Genomic_DNA"/>
</dbReference>
<evidence type="ECO:0000313" key="17">
    <source>
        <dbReference type="EMBL" id="NRF71558.1"/>
    </source>
</evidence>
<dbReference type="PROSITE" id="PS50113">
    <property type="entry name" value="PAC"/>
    <property type="match status" value="1"/>
</dbReference>
<feature type="transmembrane region" description="Helical" evidence="13">
    <location>
        <begin position="16"/>
        <end position="40"/>
    </location>
</feature>
<protein>
    <recommendedName>
        <fullName evidence="3">histidine kinase</fullName>
        <ecNumber evidence="3">2.7.13.3</ecNumber>
    </recommendedName>
</protein>
<evidence type="ECO:0000256" key="4">
    <source>
        <dbReference type="ARBA" id="ARBA00022553"/>
    </source>
</evidence>
<dbReference type="Pfam" id="PF08448">
    <property type="entry name" value="PAS_4"/>
    <property type="match status" value="1"/>
</dbReference>
<evidence type="ECO:0000256" key="11">
    <source>
        <dbReference type="ARBA" id="ARBA00023012"/>
    </source>
</evidence>
<dbReference type="CDD" id="cd00130">
    <property type="entry name" value="PAS"/>
    <property type="match status" value="1"/>
</dbReference>
<evidence type="ECO:0000256" key="1">
    <source>
        <dbReference type="ARBA" id="ARBA00000085"/>
    </source>
</evidence>
<dbReference type="InterPro" id="IPR035965">
    <property type="entry name" value="PAS-like_dom_sf"/>
</dbReference>
<dbReference type="InterPro" id="IPR003661">
    <property type="entry name" value="HisK_dim/P_dom"/>
</dbReference>
<dbReference type="PROSITE" id="PS50112">
    <property type="entry name" value="PAS"/>
    <property type="match status" value="1"/>
</dbReference>
<comment type="subcellular location">
    <subcellularLocation>
        <location evidence="2">Membrane</location>
        <topology evidence="2">Multi-pass membrane protein</topology>
    </subcellularLocation>
</comment>
<keyword evidence="7" id="KW-0547">Nucleotide-binding</keyword>
<keyword evidence="9" id="KW-0067">ATP-binding</keyword>
<dbReference type="EC" id="2.7.13.3" evidence="3"/>
<dbReference type="Pfam" id="PF02518">
    <property type="entry name" value="HATPase_c"/>
    <property type="match status" value="1"/>
</dbReference>
<keyword evidence="11" id="KW-0902">Two-component regulatory system</keyword>
<keyword evidence="12 13" id="KW-0472">Membrane</keyword>
<reference evidence="17 18" key="1">
    <citation type="submission" date="2020-05" db="EMBL/GenBank/DDBJ databases">
        <title>Aquincola sp. isolate from soil.</title>
        <authorList>
            <person name="Han J."/>
            <person name="Kim D.-U."/>
        </authorList>
    </citation>
    <scope>NUCLEOTIDE SEQUENCE [LARGE SCALE GENOMIC DNA]</scope>
    <source>
        <strain evidence="17 18">S2</strain>
    </source>
</reference>
<dbReference type="Gene3D" id="3.30.565.10">
    <property type="entry name" value="Histidine kinase-like ATPase, C-terminal domain"/>
    <property type="match status" value="1"/>
</dbReference>
<dbReference type="Pfam" id="PF00512">
    <property type="entry name" value="HisKA"/>
    <property type="match status" value="1"/>
</dbReference>
<dbReference type="InterPro" id="IPR005467">
    <property type="entry name" value="His_kinase_dom"/>
</dbReference>
<evidence type="ECO:0000313" key="18">
    <source>
        <dbReference type="Proteomes" id="UP000737171"/>
    </source>
</evidence>
<dbReference type="PANTHER" id="PTHR42878:SF7">
    <property type="entry name" value="SENSOR HISTIDINE KINASE GLRK"/>
    <property type="match status" value="1"/>
</dbReference>
<evidence type="ECO:0000256" key="9">
    <source>
        <dbReference type="ARBA" id="ARBA00022840"/>
    </source>
</evidence>
<dbReference type="InterPro" id="IPR036097">
    <property type="entry name" value="HisK_dim/P_sf"/>
</dbReference>
<keyword evidence="6 13" id="KW-0812">Transmembrane</keyword>
<dbReference type="Gene3D" id="3.30.450.20">
    <property type="entry name" value="PAS domain"/>
    <property type="match status" value="1"/>
</dbReference>
<dbReference type="InterPro" id="IPR050351">
    <property type="entry name" value="BphY/WalK/GraS-like"/>
</dbReference>
<dbReference type="SMART" id="SM00387">
    <property type="entry name" value="HATPase_c"/>
    <property type="match status" value="1"/>
</dbReference>
<dbReference type="InterPro" id="IPR013656">
    <property type="entry name" value="PAS_4"/>
</dbReference>
<dbReference type="SUPFAM" id="SSF55874">
    <property type="entry name" value="ATPase domain of HSP90 chaperone/DNA topoisomerase II/histidine kinase"/>
    <property type="match status" value="1"/>
</dbReference>
<dbReference type="CDD" id="cd00082">
    <property type="entry name" value="HisKA"/>
    <property type="match status" value="1"/>
</dbReference>
<feature type="domain" description="PAC" evidence="16">
    <location>
        <begin position="372"/>
        <end position="424"/>
    </location>
</feature>
<evidence type="ECO:0000259" key="14">
    <source>
        <dbReference type="PROSITE" id="PS50109"/>
    </source>
</evidence>
<evidence type="ECO:0000256" key="3">
    <source>
        <dbReference type="ARBA" id="ARBA00012438"/>
    </source>
</evidence>
<dbReference type="SMART" id="SM00091">
    <property type="entry name" value="PAS"/>
    <property type="match status" value="1"/>
</dbReference>
<gene>
    <name evidence="17" type="ORF">HLB44_31685</name>
</gene>
<keyword evidence="8" id="KW-0418">Kinase</keyword>
<evidence type="ECO:0000256" key="10">
    <source>
        <dbReference type="ARBA" id="ARBA00022989"/>
    </source>
</evidence>
<evidence type="ECO:0000256" key="6">
    <source>
        <dbReference type="ARBA" id="ARBA00022692"/>
    </source>
</evidence>
<accession>A0ABX2ESI3</accession>
<evidence type="ECO:0000256" key="7">
    <source>
        <dbReference type="ARBA" id="ARBA00022741"/>
    </source>
</evidence>
<evidence type="ECO:0000256" key="12">
    <source>
        <dbReference type="ARBA" id="ARBA00023136"/>
    </source>
</evidence>
<dbReference type="InterPro" id="IPR036890">
    <property type="entry name" value="HATPase_C_sf"/>
</dbReference>
<evidence type="ECO:0000256" key="8">
    <source>
        <dbReference type="ARBA" id="ARBA00022777"/>
    </source>
</evidence>
<dbReference type="RefSeq" id="WP_173132964.1">
    <property type="nucleotide sequence ID" value="NZ_JABRWJ010000012.1"/>
</dbReference>
<dbReference type="SUPFAM" id="SSF55785">
    <property type="entry name" value="PYP-like sensor domain (PAS domain)"/>
    <property type="match status" value="1"/>
</dbReference>
<evidence type="ECO:0000256" key="13">
    <source>
        <dbReference type="SAM" id="Phobius"/>
    </source>
</evidence>
<dbReference type="PANTHER" id="PTHR42878">
    <property type="entry name" value="TWO-COMPONENT HISTIDINE KINASE"/>
    <property type="match status" value="1"/>
</dbReference>
<organism evidence="17 18">
    <name type="scientific">Pseudaquabacterium terrae</name>
    <dbReference type="NCBI Taxonomy" id="2732868"/>
    <lineage>
        <taxon>Bacteria</taxon>
        <taxon>Pseudomonadati</taxon>
        <taxon>Pseudomonadota</taxon>
        <taxon>Betaproteobacteria</taxon>
        <taxon>Burkholderiales</taxon>
        <taxon>Sphaerotilaceae</taxon>
        <taxon>Pseudaquabacterium</taxon>
    </lineage>
</organism>
<dbReference type="Gene3D" id="1.10.287.130">
    <property type="match status" value="1"/>
</dbReference>
<evidence type="ECO:0000259" key="16">
    <source>
        <dbReference type="PROSITE" id="PS50113"/>
    </source>
</evidence>
<evidence type="ECO:0000256" key="2">
    <source>
        <dbReference type="ARBA" id="ARBA00004141"/>
    </source>
</evidence>
<keyword evidence="10 13" id="KW-1133">Transmembrane helix</keyword>
<dbReference type="InterPro" id="IPR003594">
    <property type="entry name" value="HATPase_dom"/>
</dbReference>
<dbReference type="SUPFAM" id="SSF47384">
    <property type="entry name" value="Homodimeric domain of signal transducing histidine kinase"/>
    <property type="match status" value="1"/>
</dbReference>
<evidence type="ECO:0000256" key="5">
    <source>
        <dbReference type="ARBA" id="ARBA00022679"/>
    </source>
</evidence>
<name>A0ABX2ESI3_9BURK</name>
<keyword evidence="5" id="KW-0808">Transferase</keyword>
<keyword evidence="18" id="KW-1185">Reference proteome</keyword>
<dbReference type="SMART" id="SM00388">
    <property type="entry name" value="HisKA"/>
    <property type="match status" value="1"/>
</dbReference>
<proteinExistence type="predicted"/>
<dbReference type="InterPro" id="IPR004358">
    <property type="entry name" value="Sig_transdc_His_kin-like_C"/>
</dbReference>
<dbReference type="InterPro" id="IPR000700">
    <property type="entry name" value="PAS-assoc_C"/>
</dbReference>
<evidence type="ECO:0000259" key="15">
    <source>
        <dbReference type="PROSITE" id="PS50112"/>
    </source>
</evidence>
<feature type="domain" description="PAS" evidence="15">
    <location>
        <begin position="296"/>
        <end position="341"/>
    </location>
</feature>
<dbReference type="PROSITE" id="PS50109">
    <property type="entry name" value="HIS_KIN"/>
    <property type="match status" value="1"/>
</dbReference>
<comment type="caution">
    <text evidence="17">The sequence shown here is derived from an EMBL/GenBank/DDBJ whole genome shotgun (WGS) entry which is preliminary data.</text>
</comment>
<keyword evidence="4" id="KW-0597">Phosphoprotein</keyword>
<feature type="domain" description="Histidine kinase" evidence="14">
    <location>
        <begin position="444"/>
        <end position="660"/>
    </location>
</feature>
<dbReference type="InterPro" id="IPR000014">
    <property type="entry name" value="PAS"/>
</dbReference>
<dbReference type="Proteomes" id="UP000737171">
    <property type="component" value="Unassembled WGS sequence"/>
</dbReference>
<dbReference type="PRINTS" id="PR00344">
    <property type="entry name" value="BCTRLSENSOR"/>
</dbReference>
<sequence>MTPAVPRRERLLYSRWPWLLASLVLMLGLVGATVLGWLWYADQREAQDRRAALDFLWLEQTVQQTLTTNQRLLANWAHDLAPPTNRDAIAEFITRSGGLMRDNLALLAVELLDRHGRRITGLPHYGDERPATLPPLTDPLVTGAIERARSLERPEYSRVIEQGAPLWALAVPIADEAGEHGTVLALYDLDRLLEQEVPWWFVQRYELSLVDRHNKRLSPRDGALPERIDTVTKLNFGPADSGLALWASPHAPAHTTALLGALVLALLLFALLVIVLLRLLQRWLRERQAAQQALQDALRFREAMENSLPTGLMAFDRAGRIIYANRALGRMLGLAAETLVGAGAPFPFWPAQREADCAAQHAAMLAGASPADGQPLELQRADGSLFWARLFVSPLADGASAPKGWMVSLYDTTAERTAAHIARERDALLQHTARLASLAEFASGIAHELNQPLAAIANYAAVADSGLAQSPPRLPTVQDAVARLGEEAHRAGRIIHSLRSFIHKRAVEHRPHRVGDLLTEPLALLAPLAERLQVPVRVIADDDELRIDGDGVMIEQVLFNLLRNALEAVATLPAPPPADAVSVRIEADGDEAVTVTIEDRGPGFADAAPLFQPFYTTKSDGMGLGLAICRTVIESHGGRLWAEAREGGGARLAFRLPRSTTVLATESLAR</sequence>
<comment type="catalytic activity">
    <reaction evidence="1">
        <text>ATP + protein L-histidine = ADP + protein N-phospho-L-histidine.</text>
        <dbReference type="EC" id="2.7.13.3"/>
    </reaction>
</comment>